<sequence length="81" mass="9105">MKQVQGVGYFKAELIPPHPTGEGRFDTICLALAGGSCRFFRQKKKEKEGKKQVEMHPASGSSFFFLFFLPDNPLALRFGHT</sequence>
<accession>A0A553WHG2</accession>
<proteinExistence type="predicted"/>
<dbReference type="AlphaFoldDB" id="A0A553WHG2"/>
<comment type="caution">
    <text evidence="1">The sequence shown here is derived from an EMBL/GenBank/DDBJ whole genome shotgun (WGS) entry which is preliminary data.</text>
</comment>
<evidence type="ECO:0000313" key="2">
    <source>
        <dbReference type="Proteomes" id="UP000320160"/>
    </source>
</evidence>
<evidence type="ECO:0000313" key="1">
    <source>
        <dbReference type="EMBL" id="TSB04139.1"/>
    </source>
</evidence>
<dbReference type="EMBL" id="VKKU01000001">
    <property type="protein sequence ID" value="TSB04139.1"/>
    <property type="molecule type" value="Genomic_DNA"/>
</dbReference>
<name>A0A553WHG2_9SPHN</name>
<keyword evidence="2" id="KW-1185">Reference proteome</keyword>
<gene>
    <name evidence="1" type="ORF">FOM92_01495</name>
</gene>
<protein>
    <submittedName>
        <fullName evidence="1">Uncharacterized protein</fullName>
    </submittedName>
</protein>
<dbReference type="Proteomes" id="UP000320160">
    <property type="component" value="Unassembled WGS sequence"/>
</dbReference>
<reference evidence="1 2" key="1">
    <citation type="submission" date="2019-07" db="EMBL/GenBank/DDBJ databases">
        <authorList>
            <person name="Park M."/>
        </authorList>
    </citation>
    <scope>NUCLEOTIDE SEQUENCE [LARGE SCALE GENOMIC DNA]</scope>
    <source>
        <strain evidence="1 2">KCTC32445</strain>
    </source>
</reference>
<dbReference type="RefSeq" id="WP_143775013.1">
    <property type="nucleotide sequence ID" value="NZ_VKKU01000001.1"/>
</dbReference>
<organism evidence="1 2">
    <name type="scientific">Sphingorhabdus contaminans</name>
    <dbReference type="NCBI Taxonomy" id="1343899"/>
    <lineage>
        <taxon>Bacteria</taxon>
        <taxon>Pseudomonadati</taxon>
        <taxon>Pseudomonadota</taxon>
        <taxon>Alphaproteobacteria</taxon>
        <taxon>Sphingomonadales</taxon>
        <taxon>Sphingomonadaceae</taxon>
        <taxon>Sphingorhabdus</taxon>
    </lineage>
</organism>